<dbReference type="AlphaFoldDB" id="K4FZP4"/>
<dbReference type="InterPro" id="IPR021109">
    <property type="entry name" value="Peptidase_aspartic_dom_sf"/>
</dbReference>
<sequence>MNHIPENKIQRSPKDFPVNLPAALGSSRRRVSQSEVRRWSSGNDTVIPTMGGGGPAMASAGLKTGMYYLRSRAAGEAIKFTVDPAMIKEKEEEVDNETKMAQMTFLPHHRLLLLPFLLRRSLLPFIETRDYNTSSYPCPPFYYAYGDGSLVARLYSDSLSLPPVSVANFTFGCAHSTLAEPFGVAGFGRGRLSVPACWNLKCEEIKCLKKVEENER</sequence>
<dbReference type="EMBL" id="JX003247">
    <property type="protein sequence ID" value="AFJ66188.1"/>
    <property type="molecule type" value="Genomic_DNA"/>
</dbReference>
<protein>
    <recommendedName>
        <fullName evidence="2">Xylanase inhibitor N-terminal domain-containing protein</fullName>
    </recommendedName>
</protein>
<dbReference type="Pfam" id="PF14543">
    <property type="entry name" value="TAXi_N"/>
    <property type="match status" value="1"/>
</dbReference>
<reference evidence="3" key="1">
    <citation type="journal article" date="2012" name="Genetics">
        <title>Independent FLC Mutations as Causes of Flowering-Time Variation in Arabidopsis thaliana and Capsella rubella.</title>
        <authorList>
            <person name="Guo Y.L."/>
            <person name="Todesco M."/>
            <person name="Hagmann J."/>
            <person name="Das S."/>
            <person name="Weigel D."/>
        </authorList>
    </citation>
    <scope>NUCLEOTIDE SEQUENCE</scope>
</reference>
<name>K4FZP4_BOEST</name>
<gene>
    <name evidence="3" type="ORF">7G9.1</name>
</gene>
<evidence type="ECO:0000259" key="2">
    <source>
        <dbReference type="Pfam" id="PF14543"/>
    </source>
</evidence>
<dbReference type="Gene3D" id="2.40.70.10">
    <property type="entry name" value="Acid Proteases"/>
    <property type="match status" value="1"/>
</dbReference>
<comment type="similarity">
    <text evidence="1">Belongs to the peptidase A1 family.</text>
</comment>
<evidence type="ECO:0000256" key="1">
    <source>
        <dbReference type="ARBA" id="ARBA00007447"/>
    </source>
</evidence>
<reference evidence="3" key="2">
    <citation type="submission" date="2012-05" db="EMBL/GenBank/DDBJ databases">
        <authorList>
            <person name="Savar N.S."/>
            <person name="Jahanian-Najafabadi A."/>
            <person name="Bouzari S."/>
        </authorList>
    </citation>
    <scope>NUCLEOTIDE SEQUENCE</scope>
</reference>
<evidence type="ECO:0000313" key="3">
    <source>
        <dbReference type="EMBL" id="AFJ66188.1"/>
    </source>
</evidence>
<proteinExistence type="inferred from homology"/>
<dbReference type="InterPro" id="IPR032861">
    <property type="entry name" value="TAXi_N"/>
</dbReference>
<dbReference type="SUPFAM" id="SSF50630">
    <property type="entry name" value="Acid proteases"/>
    <property type="match status" value="1"/>
</dbReference>
<organism evidence="3">
    <name type="scientific">Boechera stricta</name>
    <name type="common">Drummond's rockcress</name>
    <name type="synonym">Boechera drummondii</name>
    <dbReference type="NCBI Taxonomy" id="72658"/>
    <lineage>
        <taxon>Eukaryota</taxon>
        <taxon>Viridiplantae</taxon>
        <taxon>Streptophyta</taxon>
        <taxon>Embryophyta</taxon>
        <taxon>Tracheophyta</taxon>
        <taxon>Spermatophyta</taxon>
        <taxon>Magnoliopsida</taxon>
        <taxon>eudicotyledons</taxon>
        <taxon>Gunneridae</taxon>
        <taxon>Pentapetalae</taxon>
        <taxon>rosids</taxon>
        <taxon>malvids</taxon>
        <taxon>Brassicales</taxon>
        <taxon>Brassicaceae</taxon>
        <taxon>Boechereae</taxon>
        <taxon>Boechera</taxon>
    </lineage>
</organism>
<accession>K4FZP4</accession>
<feature type="domain" description="Xylanase inhibitor N-terminal" evidence="2">
    <location>
        <begin position="134"/>
        <end position="196"/>
    </location>
</feature>